<name>A0A0H2WGJ3_BURMA</name>
<reference evidence="2 3" key="1">
    <citation type="journal article" date="2004" name="Proc. Natl. Acad. Sci. U.S.A.">
        <title>Structural flexibility in the Burkholderia mallei genome.</title>
        <authorList>
            <person name="Nierman W.C."/>
            <person name="DeShazer D."/>
            <person name="Kim H.S."/>
            <person name="Tettelin H."/>
            <person name="Nelson K.E."/>
            <person name="Feldblyum T."/>
            <person name="Ulrich R.L."/>
            <person name="Ronning C.M."/>
            <person name="Brinkac L.M."/>
            <person name="Daugherty S.C."/>
            <person name="Davidsen T.D."/>
            <person name="Deboy R.T."/>
            <person name="Dimitrov G."/>
            <person name="Dodson R.J."/>
            <person name="Durkin A.S."/>
            <person name="Gwinn M.L."/>
            <person name="Haft D.H."/>
            <person name="Khouri H."/>
            <person name="Kolonay J.F."/>
            <person name="Madupu R."/>
            <person name="Mohammoud Y."/>
            <person name="Nelson W.C."/>
            <person name="Radune D."/>
            <person name="Romero C.M."/>
            <person name="Sarria S."/>
            <person name="Selengut J."/>
            <person name="Shamblin C."/>
            <person name="Sullivan S.A."/>
            <person name="White O."/>
            <person name="Yu Y."/>
            <person name="Zafar N."/>
            <person name="Zhou L."/>
            <person name="Fraser C.M."/>
        </authorList>
    </citation>
    <scope>NUCLEOTIDE SEQUENCE [LARGE SCALE GENOMIC DNA]</scope>
    <source>
        <strain evidence="2 3">ATCC 23344</strain>
    </source>
</reference>
<protein>
    <submittedName>
        <fullName evidence="2">Uncharacterized protein</fullName>
    </submittedName>
</protein>
<feature type="region of interest" description="Disordered" evidence="1">
    <location>
        <begin position="1"/>
        <end position="26"/>
    </location>
</feature>
<sequence>MINRARAGRAGRGRCTKRAARRMRGARRACGRRLRVRAPAGLAGLPYNQPFCGAAERSPFPPFASSIKKALRPSCRAQSCQP</sequence>
<dbReference type="KEGG" id="bma:BMA2720"/>
<evidence type="ECO:0000313" key="2">
    <source>
        <dbReference type="EMBL" id="AAU48288.1"/>
    </source>
</evidence>
<evidence type="ECO:0000313" key="3">
    <source>
        <dbReference type="Proteomes" id="UP000006693"/>
    </source>
</evidence>
<organism evidence="2 3">
    <name type="scientific">Burkholderia mallei (strain ATCC 23344)</name>
    <dbReference type="NCBI Taxonomy" id="243160"/>
    <lineage>
        <taxon>Bacteria</taxon>
        <taxon>Pseudomonadati</taxon>
        <taxon>Pseudomonadota</taxon>
        <taxon>Betaproteobacteria</taxon>
        <taxon>Burkholderiales</taxon>
        <taxon>Burkholderiaceae</taxon>
        <taxon>Burkholderia</taxon>
        <taxon>pseudomallei group</taxon>
    </lineage>
</organism>
<keyword evidence="3" id="KW-1185">Reference proteome</keyword>
<dbReference type="HOGENOM" id="CLU_2551782_0_0_4"/>
<accession>A0A0H2WGJ3</accession>
<evidence type="ECO:0000256" key="1">
    <source>
        <dbReference type="SAM" id="MobiDB-lite"/>
    </source>
</evidence>
<dbReference type="EMBL" id="CP000010">
    <property type="protein sequence ID" value="AAU48288.1"/>
    <property type="molecule type" value="Genomic_DNA"/>
</dbReference>
<dbReference type="Proteomes" id="UP000006693">
    <property type="component" value="Chromosome 1"/>
</dbReference>
<dbReference type="AlphaFoldDB" id="A0A0H2WGJ3"/>
<gene>
    <name evidence="2" type="ordered locus">BMA2720</name>
</gene>
<proteinExistence type="predicted"/>